<accession>A0A4C1YYB5</accession>
<evidence type="ECO:0000313" key="1">
    <source>
        <dbReference type="EMBL" id="GBP79407.1"/>
    </source>
</evidence>
<evidence type="ECO:0000313" key="2">
    <source>
        <dbReference type="Proteomes" id="UP000299102"/>
    </source>
</evidence>
<organism evidence="1 2">
    <name type="scientific">Eumeta variegata</name>
    <name type="common">Bagworm moth</name>
    <name type="synonym">Eumeta japonica</name>
    <dbReference type="NCBI Taxonomy" id="151549"/>
    <lineage>
        <taxon>Eukaryota</taxon>
        <taxon>Metazoa</taxon>
        <taxon>Ecdysozoa</taxon>
        <taxon>Arthropoda</taxon>
        <taxon>Hexapoda</taxon>
        <taxon>Insecta</taxon>
        <taxon>Pterygota</taxon>
        <taxon>Neoptera</taxon>
        <taxon>Endopterygota</taxon>
        <taxon>Lepidoptera</taxon>
        <taxon>Glossata</taxon>
        <taxon>Ditrysia</taxon>
        <taxon>Tineoidea</taxon>
        <taxon>Psychidae</taxon>
        <taxon>Oiketicinae</taxon>
        <taxon>Eumeta</taxon>
    </lineage>
</organism>
<dbReference type="EMBL" id="BGZK01001413">
    <property type="protein sequence ID" value="GBP79407.1"/>
    <property type="molecule type" value="Genomic_DNA"/>
</dbReference>
<gene>
    <name evidence="1" type="ORF">EVAR_61832_1</name>
</gene>
<dbReference type="Proteomes" id="UP000299102">
    <property type="component" value="Unassembled WGS sequence"/>
</dbReference>
<dbReference type="AlphaFoldDB" id="A0A4C1YYB5"/>
<dbReference type="OrthoDB" id="425681at2759"/>
<comment type="caution">
    <text evidence="1">The sequence shown here is derived from an EMBL/GenBank/DDBJ whole genome shotgun (WGS) entry which is preliminary data.</text>
</comment>
<proteinExistence type="predicted"/>
<protein>
    <submittedName>
        <fullName evidence="1">Uncharacterized protein</fullName>
    </submittedName>
</protein>
<sequence length="245" mass="27377">MIKHAAACAAGPGRGTPARYTSSYTLIFRERRSLNVRSITSAQRRPCASDVSWSNERQSTNRVLKEDVVTRVERGMLWWFGHRERMNENRPTKQMYRAKVCDGKEQFRVQAGAAAGTTDFQQIRSGRIRIVVPPQVSRLPRPASGQRGGLKVRFLRYAIKILGGCTSLGSRAITTVYSDSDSCEIFIGVSRQENGLECRDGKRHCAVTPRYPHCAAALDSFGCTPTICANTTHFYPNFTLNLTNI</sequence>
<keyword evidence="2" id="KW-1185">Reference proteome</keyword>
<name>A0A4C1YYB5_EUMVA</name>
<reference evidence="1 2" key="1">
    <citation type="journal article" date="2019" name="Commun. Biol.">
        <title>The bagworm genome reveals a unique fibroin gene that provides high tensile strength.</title>
        <authorList>
            <person name="Kono N."/>
            <person name="Nakamura H."/>
            <person name="Ohtoshi R."/>
            <person name="Tomita M."/>
            <person name="Numata K."/>
            <person name="Arakawa K."/>
        </authorList>
    </citation>
    <scope>NUCLEOTIDE SEQUENCE [LARGE SCALE GENOMIC DNA]</scope>
</reference>